<accession>A0ABX3NNH3</accession>
<dbReference type="InterPro" id="IPR023374">
    <property type="entry name" value="AttH-like_dom_sf"/>
</dbReference>
<dbReference type="Proteomes" id="UP000192277">
    <property type="component" value="Unassembled WGS sequence"/>
</dbReference>
<evidence type="ECO:0000313" key="3">
    <source>
        <dbReference type="EMBL" id="OQP40323.1"/>
    </source>
</evidence>
<dbReference type="PANTHER" id="PTHR38591:SF1">
    <property type="entry name" value="BLL1000 PROTEIN"/>
    <property type="match status" value="1"/>
</dbReference>
<dbReference type="Gene3D" id="2.40.370.10">
    <property type="entry name" value="AttH-like domain"/>
    <property type="match status" value="2"/>
</dbReference>
<dbReference type="InterPro" id="IPR010791">
    <property type="entry name" value="AttH_dom"/>
</dbReference>
<keyword evidence="4" id="KW-1185">Reference proteome</keyword>
<dbReference type="SUPFAM" id="SSF159245">
    <property type="entry name" value="AttH-like"/>
    <property type="match status" value="1"/>
</dbReference>
<dbReference type="Pfam" id="PF17186">
    <property type="entry name" value="Lipocalin_9"/>
    <property type="match status" value="1"/>
</dbReference>
<evidence type="ECO:0000256" key="1">
    <source>
        <dbReference type="SAM" id="MobiDB-lite"/>
    </source>
</evidence>
<evidence type="ECO:0000259" key="2">
    <source>
        <dbReference type="Pfam" id="PF07143"/>
    </source>
</evidence>
<protein>
    <recommendedName>
        <fullName evidence="2">AttH domain-containing protein</fullName>
    </recommendedName>
</protein>
<dbReference type="Pfam" id="PF07143">
    <property type="entry name" value="CrtC"/>
    <property type="match status" value="1"/>
</dbReference>
<organism evidence="3 4">
    <name type="scientific">Niastella koreensis</name>
    <dbReference type="NCBI Taxonomy" id="354356"/>
    <lineage>
        <taxon>Bacteria</taxon>
        <taxon>Pseudomonadati</taxon>
        <taxon>Bacteroidota</taxon>
        <taxon>Chitinophagia</taxon>
        <taxon>Chitinophagales</taxon>
        <taxon>Chitinophagaceae</taxon>
        <taxon>Niastella</taxon>
    </lineage>
</organism>
<comment type="caution">
    <text evidence="3">The sequence shown here is derived from an EMBL/GenBank/DDBJ whole genome shotgun (WGS) entry which is preliminary data.</text>
</comment>
<feature type="domain" description="AttH" evidence="2">
    <location>
        <begin position="43"/>
        <end position="207"/>
    </location>
</feature>
<feature type="region of interest" description="Disordered" evidence="1">
    <location>
        <begin position="1"/>
        <end position="25"/>
    </location>
</feature>
<dbReference type="EMBL" id="LWBO01000077">
    <property type="protein sequence ID" value="OQP40323.1"/>
    <property type="molecule type" value="Genomic_DNA"/>
</dbReference>
<dbReference type="PANTHER" id="PTHR38591">
    <property type="entry name" value="HYDROLASE"/>
    <property type="match status" value="1"/>
</dbReference>
<sequence>MSQPKQTSTKKKGTKKQPADWPVNNGPIDLALHDLPHESSTLECWNQNCHLATIQGRHFSLFASFTRTVIGKDEHTGEAIYMHSVSWALTDTDNQKYYPDSLADRADALVSNTTLQLEIDHNSFQKIQEGKYQLKLYNPGTGVGCELNFMPFVNPVLHGNNGLVTGTRGEELFYYFIPACEVNGTITLPGGESFDVEGCGWYDHRFGKPKTARAKKQQLSLNWFSIQLDNNWQITAYELYDTNNQPALFETHKPPAARWAILIDPGGNAATLHDFQLTPGETWTSARTFIAYPTQWRLTIPEYYTELDIHSPLPDQEVITVVDKPAFWQGRVQIKGNFGKRSVNGLGYVERS</sequence>
<evidence type="ECO:0000313" key="4">
    <source>
        <dbReference type="Proteomes" id="UP000192277"/>
    </source>
</evidence>
<proteinExistence type="predicted"/>
<name>A0ABX3NNH3_9BACT</name>
<dbReference type="RefSeq" id="WP_014217784.1">
    <property type="nucleotide sequence ID" value="NZ_LWBO01000077.1"/>
</dbReference>
<gene>
    <name evidence="3" type="ORF">A4D02_15505</name>
</gene>
<reference evidence="3 4" key="1">
    <citation type="submission" date="2016-04" db="EMBL/GenBank/DDBJ databases">
        <authorList>
            <person name="Chen L."/>
            <person name="Zhuang W."/>
            <person name="Wang G."/>
        </authorList>
    </citation>
    <scope>NUCLEOTIDE SEQUENCE [LARGE SCALE GENOMIC DNA]</scope>
    <source>
        <strain evidence="4">GR20</strain>
    </source>
</reference>